<dbReference type="Proteomes" id="UP000012960">
    <property type="component" value="Unplaced"/>
</dbReference>
<accession>A0A804IV52</accession>
<dbReference type="EnsemblPlants" id="Ma04_t29010.1">
    <property type="protein sequence ID" value="Ma04_p29010.1"/>
    <property type="gene ID" value="Ma04_g29010"/>
</dbReference>
<dbReference type="EMBL" id="HG996469">
    <property type="protein sequence ID" value="CAG1843708.1"/>
    <property type="molecule type" value="Genomic_DNA"/>
</dbReference>
<evidence type="ECO:0000313" key="3">
    <source>
        <dbReference type="Proteomes" id="UP000012960"/>
    </source>
</evidence>
<organism evidence="2 3">
    <name type="scientific">Musa acuminata subsp. malaccensis</name>
    <name type="common">Wild banana</name>
    <name type="synonym">Musa malaccensis</name>
    <dbReference type="NCBI Taxonomy" id="214687"/>
    <lineage>
        <taxon>Eukaryota</taxon>
        <taxon>Viridiplantae</taxon>
        <taxon>Streptophyta</taxon>
        <taxon>Embryophyta</taxon>
        <taxon>Tracheophyta</taxon>
        <taxon>Spermatophyta</taxon>
        <taxon>Magnoliopsida</taxon>
        <taxon>Liliopsida</taxon>
        <taxon>Zingiberales</taxon>
        <taxon>Musaceae</taxon>
        <taxon>Musa</taxon>
    </lineage>
</organism>
<dbReference type="Gramene" id="Ma04_t29010.1">
    <property type="protein sequence ID" value="Ma04_p29010.1"/>
    <property type="gene ID" value="Ma04_g29010"/>
</dbReference>
<name>A0A804IV52_MUSAM</name>
<gene>
    <name evidence="1" type="ORF">GSMUA_135030.1</name>
</gene>
<reference evidence="1" key="1">
    <citation type="submission" date="2021-03" db="EMBL/GenBank/DDBJ databases">
        <authorList>
            <consortium name="Genoscope - CEA"/>
            <person name="William W."/>
        </authorList>
    </citation>
    <scope>NUCLEOTIDE SEQUENCE</scope>
    <source>
        <strain evidence="1">Doubled-haploid Pahang</strain>
    </source>
</reference>
<reference evidence="2" key="2">
    <citation type="submission" date="2021-05" db="UniProtKB">
        <authorList>
            <consortium name="EnsemblPlants"/>
        </authorList>
    </citation>
    <scope>IDENTIFICATION</scope>
    <source>
        <strain evidence="2">subsp. malaccensis</strain>
    </source>
</reference>
<protein>
    <submittedName>
        <fullName evidence="1">(wild Malaysian banana) hypothetical protein</fullName>
    </submittedName>
</protein>
<proteinExistence type="predicted"/>
<evidence type="ECO:0000313" key="2">
    <source>
        <dbReference type="EnsemblPlants" id="Ma04_p29010.1"/>
    </source>
</evidence>
<dbReference type="AlphaFoldDB" id="A0A804IV52"/>
<dbReference type="InParanoid" id="A0A804IV52"/>
<evidence type="ECO:0000313" key="1">
    <source>
        <dbReference type="EMBL" id="CAG1843708.1"/>
    </source>
</evidence>
<keyword evidence="3" id="KW-1185">Reference proteome</keyword>
<sequence>MYLSTFIVASRTVGKRGSLAAGYLSKPIQAKANE</sequence>